<dbReference type="RefSeq" id="WP_086814591.1">
    <property type="nucleotide sequence ID" value="NZ_BJMM01000002.1"/>
</dbReference>
<dbReference type="Pfam" id="PF16571">
    <property type="entry name" value="FBP_C"/>
    <property type="match status" value="1"/>
</dbReference>
<comment type="caution">
    <text evidence="2">The sequence shown here is derived from an EMBL/GenBank/DDBJ whole genome shotgun (WGS) entry which is preliminary data.</text>
</comment>
<proteinExistence type="predicted"/>
<dbReference type="AlphaFoldDB" id="A0A4Y3QSB0"/>
<name>A0A4Y3QSB0_STRCI</name>
<feature type="domain" description="Elongation factor G-binding protein C-terminal treble-clef zinc-finger" evidence="1">
    <location>
        <begin position="9"/>
        <end position="163"/>
    </location>
</feature>
<reference evidence="2 3" key="1">
    <citation type="submission" date="2019-06" db="EMBL/GenBank/DDBJ databases">
        <title>Whole genome shotgun sequence of Streptomyces cacaoi subsp. cacaoi NBRC 12748.</title>
        <authorList>
            <person name="Hosoyama A."/>
            <person name="Uohara A."/>
            <person name="Ohji S."/>
            <person name="Ichikawa N."/>
        </authorList>
    </citation>
    <scope>NUCLEOTIDE SEQUENCE [LARGE SCALE GENOMIC DNA]</scope>
    <source>
        <strain evidence="2 3">NBRC 12748</strain>
    </source>
</reference>
<accession>A0A4Y3QSB0</accession>
<sequence length="166" mass="18217">MEPLTERSIRDCFINCSKGEARRMSIPRDLETRPWADLDFFGWRDPGAPDRGFLVAEHDGGLVGVTLRAAPAVRRSFTKTTVCSVCVTSHPGTGVALLAAPRAGTAGRRGNTVGAYLCADLECSLYIRGRKRTGGELRTQETLSLEQKVERLHTNLAEFLAKVRVD</sequence>
<keyword evidence="3" id="KW-1185">Reference proteome</keyword>
<gene>
    <name evidence="2" type="ORF">SCA03_06330</name>
</gene>
<organism evidence="2 3">
    <name type="scientific">Streptomyces cacaoi</name>
    <dbReference type="NCBI Taxonomy" id="1898"/>
    <lineage>
        <taxon>Bacteria</taxon>
        <taxon>Bacillati</taxon>
        <taxon>Actinomycetota</taxon>
        <taxon>Actinomycetes</taxon>
        <taxon>Kitasatosporales</taxon>
        <taxon>Streptomycetaceae</taxon>
        <taxon>Streptomyces</taxon>
    </lineage>
</organism>
<dbReference type="EMBL" id="BJMM01000002">
    <property type="protein sequence ID" value="GEB48082.1"/>
    <property type="molecule type" value="Genomic_DNA"/>
</dbReference>
<dbReference type="OrthoDB" id="4171838at2"/>
<dbReference type="Proteomes" id="UP000319210">
    <property type="component" value="Unassembled WGS sequence"/>
</dbReference>
<evidence type="ECO:0000313" key="3">
    <source>
        <dbReference type="Proteomes" id="UP000319210"/>
    </source>
</evidence>
<evidence type="ECO:0000313" key="2">
    <source>
        <dbReference type="EMBL" id="GEB48082.1"/>
    </source>
</evidence>
<protein>
    <recommendedName>
        <fullName evidence="1">Elongation factor G-binding protein C-terminal treble-clef zinc-finger domain-containing protein</fullName>
    </recommendedName>
</protein>
<evidence type="ECO:0000259" key="1">
    <source>
        <dbReference type="Pfam" id="PF16571"/>
    </source>
</evidence>
<dbReference type="InterPro" id="IPR032330">
    <property type="entry name" value="EF-G-binding_C"/>
</dbReference>